<keyword evidence="2" id="KW-0472">Membrane</keyword>
<dbReference type="RefSeq" id="WP_091397434.1">
    <property type="nucleotide sequence ID" value="NZ_FNQY01000010.1"/>
</dbReference>
<feature type="transmembrane region" description="Helical" evidence="2">
    <location>
        <begin position="81"/>
        <end position="102"/>
    </location>
</feature>
<dbReference type="OrthoDB" id="1419682at2"/>
<evidence type="ECO:0008006" key="5">
    <source>
        <dbReference type="Google" id="ProtNLM"/>
    </source>
</evidence>
<feature type="region of interest" description="Disordered" evidence="1">
    <location>
        <begin position="260"/>
        <end position="283"/>
    </location>
</feature>
<dbReference type="EMBL" id="FNQY01000010">
    <property type="protein sequence ID" value="SEA18844.1"/>
    <property type="molecule type" value="Genomic_DNA"/>
</dbReference>
<feature type="region of interest" description="Disordered" evidence="1">
    <location>
        <begin position="202"/>
        <end position="235"/>
    </location>
</feature>
<dbReference type="Proteomes" id="UP000199041">
    <property type="component" value="Unassembled WGS sequence"/>
</dbReference>
<keyword evidence="4" id="KW-1185">Reference proteome</keyword>
<evidence type="ECO:0000313" key="4">
    <source>
        <dbReference type="Proteomes" id="UP000199041"/>
    </source>
</evidence>
<protein>
    <recommendedName>
        <fullName evidence="5">Outer membrane protein beta-barrel domain-containing protein</fullName>
    </recommendedName>
</protein>
<evidence type="ECO:0000256" key="1">
    <source>
        <dbReference type="SAM" id="MobiDB-lite"/>
    </source>
</evidence>
<name>A0A1H3Z604_9BACT</name>
<evidence type="ECO:0000313" key="3">
    <source>
        <dbReference type="EMBL" id="SEA18844.1"/>
    </source>
</evidence>
<organism evidence="3 4">
    <name type="scientific">Arachidicoccus rhizosphaerae</name>
    <dbReference type="NCBI Taxonomy" id="551991"/>
    <lineage>
        <taxon>Bacteria</taxon>
        <taxon>Pseudomonadati</taxon>
        <taxon>Bacteroidota</taxon>
        <taxon>Chitinophagia</taxon>
        <taxon>Chitinophagales</taxon>
        <taxon>Chitinophagaceae</taxon>
        <taxon>Arachidicoccus</taxon>
    </lineage>
</organism>
<proteinExistence type="predicted"/>
<accession>A0A1H3Z604</accession>
<sequence>MEQEPNDIIRQLADRLKEHELPYQQGAWERFLEKQAVTEKMEAEAAALAGAEKQVYAEKKGADAKVLPLNTGAKGRTGNRLWRTLGAAAAILIAIGAGWLYLGQRGADTSKNAADQQVALSNGDASGNDRPSVQPSPKVAITAPNVNITADVPSPEDLSVASTIAAGAIASIPLEEVNGFSDLSGLNPDALRQDKPGLQINPVGPVFTLLPPDNKSEKRTTESNNHTGNQADLKGIYSNAEKQDKAALAGALGPKKDNFDDRGYFQVGGQQQNQRDEQGAAAGRLASRKWQMGVMVVPGLSNNAKLNMGYGVSVGYRLNKRLSLNSGLAYAALTGAKDATELQSAKQGITTLASSGRALSAIEASVTGLKVPLELRYQLNSKIYIGTGVSAMAVLSDKVERRYTIAQMQSSALQASSGGMLKADAMQSLASNVKTTEVIPDDEVGAKNVAGFINFSLGLQQPINKNKSISIEPFVSVPMNNHLFNQNIKMTDAGIRIKLGL</sequence>
<keyword evidence="2" id="KW-1133">Transmembrane helix</keyword>
<reference evidence="3 4" key="1">
    <citation type="submission" date="2016-10" db="EMBL/GenBank/DDBJ databases">
        <authorList>
            <person name="de Groot N.N."/>
        </authorList>
    </citation>
    <scope>NUCLEOTIDE SEQUENCE [LARGE SCALE GENOMIC DNA]</scope>
    <source>
        <strain evidence="3 4">Vu-144</strain>
    </source>
</reference>
<dbReference type="AlphaFoldDB" id="A0A1H3Z604"/>
<gene>
    <name evidence="3" type="ORF">SAMN05192529_11028</name>
</gene>
<evidence type="ECO:0000256" key="2">
    <source>
        <dbReference type="SAM" id="Phobius"/>
    </source>
</evidence>
<keyword evidence="2" id="KW-0812">Transmembrane</keyword>